<reference evidence="4 5" key="1">
    <citation type="submission" date="2016-11" db="EMBL/GenBank/DDBJ databases">
        <authorList>
            <person name="Jaros S."/>
            <person name="Januszkiewicz K."/>
            <person name="Wedrychowicz H."/>
        </authorList>
    </citation>
    <scope>NUCLEOTIDE SEQUENCE [LARGE SCALE GENOMIC DNA]</scope>
    <source>
        <strain evidence="4 5">DSM 17477</strain>
    </source>
</reference>
<keyword evidence="2" id="KW-0812">Transmembrane</keyword>
<dbReference type="STRING" id="1121476.SAMN02745751_02791"/>
<dbReference type="GO" id="GO:0016020">
    <property type="term" value="C:membrane"/>
    <property type="evidence" value="ECO:0007669"/>
    <property type="project" value="InterPro"/>
</dbReference>
<feature type="domain" description="EamA" evidence="3">
    <location>
        <begin position="159"/>
        <end position="292"/>
    </location>
</feature>
<organism evidence="4 5">
    <name type="scientific">Dethiosulfatibacter aminovorans DSM 17477</name>
    <dbReference type="NCBI Taxonomy" id="1121476"/>
    <lineage>
        <taxon>Bacteria</taxon>
        <taxon>Bacillati</taxon>
        <taxon>Bacillota</taxon>
        <taxon>Tissierellia</taxon>
        <taxon>Dethiosulfatibacter</taxon>
    </lineage>
</organism>
<dbReference type="OrthoDB" id="9790852at2"/>
<feature type="transmembrane region" description="Helical" evidence="2">
    <location>
        <begin position="221"/>
        <end position="243"/>
    </location>
</feature>
<keyword evidence="2" id="KW-1133">Transmembrane helix</keyword>
<sequence>MNNIIPGGIEMNKSPSKYFVFLGLFFTSTSSIFVRSIDAPSLTIASYRLLAGTLFMMVPFLRNWSRKGTTLDREGFFLSVVSGIFLAGHFATWISSLEYTTVSSSTVLVALSPIFVAFFNFIVLKERLKRIQTIGILVSIAGAVIISAGDIAVSGEALFGDFLAFMGAVFVAGYLLIGKKVRKYLTLSDYAFVTYASAAVTLFVLAVIMKTDLSPGGPTQLSVMFLHGIICSGLGHTTYNWMLQHVSSTYVSTVTLGEPVFASILAFLILRETPSLQTVAGGMIVIAGLYVFVKSPDLSGMISGKKYEKTN</sequence>
<dbReference type="InterPro" id="IPR037185">
    <property type="entry name" value="EmrE-like"/>
</dbReference>
<comment type="similarity">
    <text evidence="1">Belongs to the EamA transporter family.</text>
</comment>
<feature type="transmembrane region" description="Helical" evidence="2">
    <location>
        <begin position="250"/>
        <end position="270"/>
    </location>
</feature>
<feature type="transmembrane region" description="Helical" evidence="2">
    <location>
        <begin position="159"/>
        <end position="178"/>
    </location>
</feature>
<feature type="transmembrane region" description="Helical" evidence="2">
    <location>
        <begin position="190"/>
        <end position="209"/>
    </location>
</feature>
<keyword evidence="2" id="KW-0472">Membrane</keyword>
<evidence type="ECO:0000259" key="3">
    <source>
        <dbReference type="Pfam" id="PF00892"/>
    </source>
</evidence>
<keyword evidence="5" id="KW-1185">Reference proteome</keyword>
<proteinExistence type="inferred from homology"/>
<dbReference type="EMBL" id="FQZL01000024">
    <property type="protein sequence ID" value="SHJ53355.1"/>
    <property type="molecule type" value="Genomic_DNA"/>
</dbReference>
<feature type="transmembrane region" description="Helical" evidence="2">
    <location>
        <begin position="134"/>
        <end position="153"/>
    </location>
</feature>
<evidence type="ECO:0000256" key="2">
    <source>
        <dbReference type="SAM" id="Phobius"/>
    </source>
</evidence>
<dbReference type="AlphaFoldDB" id="A0A1M6K391"/>
<gene>
    <name evidence="4" type="ORF">SAMN02745751_02791</name>
</gene>
<feature type="transmembrane region" description="Helical" evidence="2">
    <location>
        <begin position="276"/>
        <end position="293"/>
    </location>
</feature>
<dbReference type="PANTHER" id="PTHR22911:SF76">
    <property type="entry name" value="EAMA DOMAIN-CONTAINING PROTEIN"/>
    <property type="match status" value="1"/>
</dbReference>
<feature type="transmembrane region" description="Helical" evidence="2">
    <location>
        <begin position="18"/>
        <end position="37"/>
    </location>
</feature>
<feature type="domain" description="EamA" evidence="3">
    <location>
        <begin position="19"/>
        <end position="147"/>
    </location>
</feature>
<name>A0A1M6K391_9FIRM</name>
<accession>A0A1M6K391</accession>
<dbReference type="RefSeq" id="WP_094762951.1">
    <property type="nucleotide sequence ID" value="NZ_FQZL01000024.1"/>
</dbReference>
<feature type="transmembrane region" description="Helical" evidence="2">
    <location>
        <begin position="43"/>
        <end position="64"/>
    </location>
</feature>
<dbReference type="Gene3D" id="1.10.3730.20">
    <property type="match status" value="1"/>
</dbReference>
<dbReference type="Proteomes" id="UP000184052">
    <property type="component" value="Unassembled WGS sequence"/>
</dbReference>
<dbReference type="InterPro" id="IPR000620">
    <property type="entry name" value="EamA_dom"/>
</dbReference>
<protein>
    <submittedName>
        <fullName evidence="4">Permease of the drug/metabolite transporter (DMT) superfamily</fullName>
    </submittedName>
</protein>
<dbReference type="PANTHER" id="PTHR22911">
    <property type="entry name" value="ACYL-MALONYL CONDENSING ENZYME-RELATED"/>
    <property type="match status" value="1"/>
</dbReference>
<evidence type="ECO:0000256" key="1">
    <source>
        <dbReference type="ARBA" id="ARBA00007362"/>
    </source>
</evidence>
<dbReference type="Pfam" id="PF00892">
    <property type="entry name" value="EamA"/>
    <property type="match status" value="2"/>
</dbReference>
<dbReference type="SUPFAM" id="SSF103481">
    <property type="entry name" value="Multidrug resistance efflux transporter EmrE"/>
    <property type="match status" value="2"/>
</dbReference>
<feature type="transmembrane region" description="Helical" evidence="2">
    <location>
        <begin position="76"/>
        <end position="96"/>
    </location>
</feature>
<feature type="transmembrane region" description="Helical" evidence="2">
    <location>
        <begin position="102"/>
        <end position="122"/>
    </location>
</feature>
<evidence type="ECO:0000313" key="4">
    <source>
        <dbReference type="EMBL" id="SHJ53355.1"/>
    </source>
</evidence>
<evidence type="ECO:0000313" key="5">
    <source>
        <dbReference type="Proteomes" id="UP000184052"/>
    </source>
</evidence>